<dbReference type="Proteomes" id="UP000093561">
    <property type="component" value="Unassembled WGS sequence"/>
</dbReference>
<proteinExistence type="predicted"/>
<evidence type="ECO:0000313" key="2">
    <source>
        <dbReference type="WBParaSite" id="mrna-Wban_02948"/>
    </source>
</evidence>
<name>A0AAF5PMR7_WUCBA</name>
<reference evidence="2" key="3">
    <citation type="submission" date="2024-02" db="UniProtKB">
        <authorList>
            <consortium name="WormBaseParasite"/>
        </authorList>
    </citation>
    <scope>IDENTIFICATION</scope>
    <source>
        <strain evidence="2">pt0022</strain>
    </source>
</reference>
<dbReference type="AlphaFoldDB" id="A0AAF5PMR7"/>
<dbReference type="WBParaSite" id="mrna-Wban_02948">
    <property type="protein sequence ID" value="mrna-Wban_02948"/>
    <property type="gene ID" value="Wban_02948"/>
</dbReference>
<reference evidence="1" key="1">
    <citation type="submission" date="2015-03" db="EMBL/GenBank/DDBJ databases">
        <title>Wuchereria bancrofti Genome Sequencing Papua New Guinea Strain.</title>
        <authorList>
            <person name="Small S.T."/>
            <person name="Serre D."/>
            <person name="Zimmerman P.A."/>
        </authorList>
    </citation>
    <scope>NUCLEOTIDE SEQUENCE [LARGE SCALE GENOMIC DNA]</scope>
    <source>
        <strain evidence="1">pt0022</strain>
    </source>
</reference>
<accession>A0AAF5PMR7</accession>
<reference evidence="1" key="2">
    <citation type="journal article" date="2016" name="Mol. Ecol.">
        <title>Population genomics of the filarial nematode parasite Wuchereria bancrofti from mosquitoes.</title>
        <authorList>
            <person name="Small S.T."/>
            <person name="Reimer L.J."/>
            <person name="Tisch D.J."/>
            <person name="King C.L."/>
            <person name="Christensen B.M."/>
            <person name="Siba P.M."/>
            <person name="Kazura J.W."/>
            <person name="Serre D."/>
            <person name="Zimmerman P.A."/>
        </authorList>
    </citation>
    <scope>NUCLEOTIDE SEQUENCE</scope>
    <source>
        <strain evidence="1">pt0022</strain>
    </source>
</reference>
<protein>
    <submittedName>
        <fullName evidence="2">Uncharacterized protein</fullName>
    </submittedName>
</protein>
<organism evidence="1 2">
    <name type="scientific">Wuchereria bancrofti</name>
    <dbReference type="NCBI Taxonomy" id="6293"/>
    <lineage>
        <taxon>Eukaryota</taxon>
        <taxon>Metazoa</taxon>
        <taxon>Ecdysozoa</taxon>
        <taxon>Nematoda</taxon>
        <taxon>Chromadorea</taxon>
        <taxon>Rhabditida</taxon>
        <taxon>Spirurina</taxon>
        <taxon>Spiruromorpha</taxon>
        <taxon>Filarioidea</taxon>
        <taxon>Onchocercidae</taxon>
        <taxon>Wuchereria</taxon>
    </lineage>
</organism>
<evidence type="ECO:0000313" key="1">
    <source>
        <dbReference type="Proteomes" id="UP000093561"/>
    </source>
</evidence>
<sequence length="90" mass="10598">MTINYESSLMSHPIACHCHQSEIEMIHMRNKLSNNLLLSKQQYKNSYEMATQILNRSRRRGGSEDVMVTMKKKKEQNMLKQRISTKIVLD</sequence>